<evidence type="ECO:0008006" key="6">
    <source>
        <dbReference type="Google" id="ProtNLM"/>
    </source>
</evidence>
<comment type="caution">
    <text evidence="4">The sequence shown here is derived from an EMBL/GenBank/DDBJ whole genome shotgun (WGS) entry which is preliminary data.</text>
</comment>
<feature type="domain" description="Purple acid phosphatase C-terminal" evidence="3">
    <location>
        <begin position="260"/>
        <end position="323"/>
    </location>
</feature>
<dbReference type="InterPro" id="IPR029052">
    <property type="entry name" value="Metallo-depent_PP-like"/>
</dbReference>
<dbReference type="Pfam" id="PF14008">
    <property type="entry name" value="Metallophos_C"/>
    <property type="match status" value="1"/>
</dbReference>
<dbReference type="SUPFAM" id="SSF56300">
    <property type="entry name" value="Metallo-dependent phosphatases"/>
    <property type="match status" value="1"/>
</dbReference>
<evidence type="ECO:0000259" key="2">
    <source>
        <dbReference type="Pfam" id="PF00149"/>
    </source>
</evidence>
<evidence type="ECO:0000313" key="4">
    <source>
        <dbReference type="EMBL" id="KAL1837212.1"/>
    </source>
</evidence>
<protein>
    <recommendedName>
        <fullName evidence="6">Calcineurin-like phosphoesterase domain-containing protein</fullName>
    </recommendedName>
</protein>
<dbReference type="EMBL" id="JAZHXJ010002687">
    <property type="protein sequence ID" value="KAL1837212.1"/>
    <property type="molecule type" value="Genomic_DNA"/>
</dbReference>
<feature type="domain" description="Calcineurin-like phosphoesterase" evidence="2">
    <location>
        <begin position="8"/>
        <end position="228"/>
    </location>
</feature>
<dbReference type="CDD" id="cd00839">
    <property type="entry name" value="MPP_PAPs"/>
    <property type="match status" value="1"/>
</dbReference>
<dbReference type="Pfam" id="PF00149">
    <property type="entry name" value="Metallophos"/>
    <property type="match status" value="1"/>
</dbReference>
<dbReference type="Gene3D" id="3.60.21.10">
    <property type="match status" value="1"/>
</dbReference>
<dbReference type="InterPro" id="IPR004843">
    <property type="entry name" value="Calcineurin-like_PHP"/>
</dbReference>
<dbReference type="InterPro" id="IPR025733">
    <property type="entry name" value="PAPs_C"/>
</dbReference>
<sequence length="335" mass="37345">MSVLYESNWDLWQQWINNITTRVPYMVLPGNHEAACAEFDGPGNILTAYLVDDRANATAAQSNLTYYSCPPSQRNYTAYQHRFHMAGDETGGVGNFWYSFDYGLVHFISFDGETDYAKSPEWPFERDLKTGETHPTPSETFVTDSGPFGGVVEGGDWNDNTAYLQYRWLEADLKAVDRAKTPWVIAMSHRPMYSSAPAGYQTNMRDAFEALLLRYGVDAYLSGHIHWYERLYPLGRNGTIDVASVADGGRTYYTNPGRSMTHIINGMAGNIESHSTLAPGRGVLNITAVLDQEHYGFSKLTVHNATTLTWSYVRGDGGVIGDELTLVKKNPGCKA</sequence>
<accession>A0ABR3V6K7</accession>
<keyword evidence="1" id="KW-0325">Glycoprotein</keyword>
<dbReference type="Proteomes" id="UP001586593">
    <property type="component" value="Unassembled WGS sequence"/>
</dbReference>
<gene>
    <name evidence="4" type="ORF">VTK73DRAFT_4759</name>
</gene>
<organism evidence="4 5">
    <name type="scientific">Phialemonium thermophilum</name>
    <dbReference type="NCBI Taxonomy" id="223376"/>
    <lineage>
        <taxon>Eukaryota</taxon>
        <taxon>Fungi</taxon>
        <taxon>Dikarya</taxon>
        <taxon>Ascomycota</taxon>
        <taxon>Pezizomycotina</taxon>
        <taxon>Sordariomycetes</taxon>
        <taxon>Sordariomycetidae</taxon>
        <taxon>Cephalothecales</taxon>
        <taxon>Cephalothecaceae</taxon>
        <taxon>Phialemonium</taxon>
    </lineage>
</organism>
<evidence type="ECO:0000256" key="1">
    <source>
        <dbReference type="ARBA" id="ARBA00023180"/>
    </source>
</evidence>
<dbReference type="PANTHER" id="PTHR45867">
    <property type="entry name" value="PURPLE ACID PHOSPHATASE"/>
    <property type="match status" value="1"/>
</dbReference>
<evidence type="ECO:0000313" key="5">
    <source>
        <dbReference type="Proteomes" id="UP001586593"/>
    </source>
</evidence>
<name>A0ABR3V6K7_9PEZI</name>
<dbReference type="PANTHER" id="PTHR45867:SF3">
    <property type="entry name" value="ACID PHOSPHATASE TYPE 7"/>
    <property type="match status" value="1"/>
</dbReference>
<evidence type="ECO:0000259" key="3">
    <source>
        <dbReference type="Pfam" id="PF14008"/>
    </source>
</evidence>
<reference evidence="4 5" key="1">
    <citation type="journal article" date="2024" name="Commun. Biol.">
        <title>Comparative genomic analysis of thermophilic fungi reveals convergent evolutionary adaptations and gene losses.</title>
        <authorList>
            <person name="Steindorff A.S."/>
            <person name="Aguilar-Pontes M.V."/>
            <person name="Robinson A.J."/>
            <person name="Andreopoulos B."/>
            <person name="LaButti K."/>
            <person name="Kuo A."/>
            <person name="Mondo S."/>
            <person name="Riley R."/>
            <person name="Otillar R."/>
            <person name="Haridas S."/>
            <person name="Lipzen A."/>
            <person name="Grimwood J."/>
            <person name="Schmutz J."/>
            <person name="Clum A."/>
            <person name="Reid I.D."/>
            <person name="Moisan M.C."/>
            <person name="Butler G."/>
            <person name="Nguyen T.T.M."/>
            <person name="Dewar K."/>
            <person name="Conant G."/>
            <person name="Drula E."/>
            <person name="Henrissat B."/>
            <person name="Hansel C."/>
            <person name="Singer S."/>
            <person name="Hutchinson M.I."/>
            <person name="de Vries R.P."/>
            <person name="Natvig D.O."/>
            <person name="Powell A.J."/>
            <person name="Tsang A."/>
            <person name="Grigoriev I.V."/>
        </authorList>
    </citation>
    <scope>NUCLEOTIDE SEQUENCE [LARGE SCALE GENOMIC DNA]</scope>
    <source>
        <strain evidence="4 5">ATCC 24622</strain>
    </source>
</reference>
<keyword evidence="5" id="KW-1185">Reference proteome</keyword>
<dbReference type="InterPro" id="IPR041792">
    <property type="entry name" value="MPP_PAP"/>
</dbReference>
<proteinExistence type="predicted"/>